<comment type="caution">
    <text evidence="3">The sequence shown here is derived from an EMBL/GenBank/DDBJ whole genome shotgun (WGS) entry which is preliminary data.</text>
</comment>
<keyword evidence="1" id="KW-1133">Transmembrane helix</keyword>
<evidence type="ECO:0000313" key="5">
    <source>
        <dbReference type="Proteomes" id="UP000663855"/>
    </source>
</evidence>
<feature type="domain" description="TAR DNA-binding protein 43 N-terminal" evidence="2">
    <location>
        <begin position="8"/>
        <end position="76"/>
    </location>
</feature>
<evidence type="ECO:0000313" key="3">
    <source>
        <dbReference type="EMBL" id="CAF1361653.1"/>
    </source>
</evidence>
<sequence length="138" mass="15664">MTTINSRYIQIQHGVENEILRIPIRENNQVYLSTINQIVPNASLLKYKKDNVCVDFINGYLCPAEGDAWHADLIYVPILPDSSVSSQQSATSSQRSKMFTVDKVNLAMIFMSGLITTILTNMFDMIKVFWPDSNSWQA</sequence>
<dbReference type="AlphaFoldDB" id="A0A815I5G5"/>
<name>A0A815I5G5_9BILA</name>
<evidence type="ECO:0000313" key="4">
    <source>
        <dbReference type="EMBL" id="CAF1658463.1"/>
    </source>
</evidence>
<feature type="transmembrane region" description="Helical" evidence="1">
    <location>
        <begin position="104"/>
        <end position="123"/>
    </location>
</feature>
<accession>A0A815I5G5</accession>
<dbReference type="EMBL" id="CAJNOW010017522">
    <property type="protein sequence ID" value="CAF1658463.1"/>
    <property type="molecule type" value="Genomic_DNA"/>
</dbReference>
<evidence type="ECO:0000256" key="1">
    <source>
        <dbReference type="SAM" id="Phobius"/>
    </source>
</evidence>
<proteinExistence type="predicted"/>
<evidence type="ECO:0000259" key="2">
    <source>
        <dbReference type="Pfam" id="PF18694"/>
    </source>
</evidence>
<dbReference type="Proteomes" id="UP000663834">
    <property type="component" value="Unassembled WGS sequence"/>
</dbReference>
<dbReference type="Proteomes" id="UP000663855">
    <property type="component" value="Unassembled WGS sequence"/>
</dbReference>
<protein>
    <recommendedName>
        <fullName evidence="2">TAR DNA-binding protein 43 N-terminal domain-containing protein</fullName>
    </recommendedName>
</protein>
<keyword evidence="1" id="KW-0812">Transmembrane</keyword>
<organism evidence="3 5">
    <name type="scientific">Rotaria magnacalcarata</name>
    <dbReference type="NCBI Taxonomy" id="392030"/>
    <lineage>
        <taxon>Eukaryota</taxon>
        <taxon>Metazoa</taxon>
        <taxon>Spiralia</taxon>
        <taxon>Gnathifera</taxon>
        <taxon>Rotifera</taxon>
        <taxon>Eurotatoria</taxon>
        <taxon>Bdelloidea</taxon>
        <taxon>Philodinida</taxon>
        <taxon>Philodinidae</taxon>
        <taxon>Rotaria</taxon>
    </lineage>
</organism>
<keyword evidence="1" id="KW-0472">Membrane</keyword>
<reference evidence="3" key="1">
    <citation type="submission" date="2021-02" db="EMBL/GenBank/DDBJ databases">
        <authorList>
            <person name="Nowell W R."/>
        </authorList>
    </citation>
    <scope>NUCLEOTIDE SEQUENCE</scope>
</reference>
<gene>
    <name evidence="3" type="ORF">CJN711_LOCUS19968</name>
    <name evidence="4" type="ORF">KQP761_LOCUS31531</name>
</gene>
<dbReference type="InterPro" id="IPR041105">
    <property type="entry name" value="TDP-43_N"/>
</dbReference>
<dbReference type="Pfam" id="PF18694">
    <property type="entry name" value="TDP-43_N"/>
    <property type="match status" value="1"/>
</dbReference>
<dbReference type="EMBL" id="CAJNOV010009379">
    <property type="protein sequence ID" value="CAF1361653.1"/>
    <property type="molecule type" value="Genomic_DNA"/>
</dbReference>